<dbReference type="Proteomes" id="UP000576225">
    <property type="component" value="Unassembled WGS sequence"/>
</dbReference>
<dbReference type="EMBL" id="JABAEW010000031">
    <property type="protein sequence ID" value="NMD87830.1"/>
    <property type="molecule type" value="Genomic_DNA"/>
</dbReference>
<sequence length="43" mass="4688">MATFLIALAVFGLLGWSLYGCFRKDKGGCHGCDGCSNHKNCRH</sequence>
<protein>
    <submittedName>
        <fullName evidence="1">FeoB-associated Cys-rich membrane protein</fullName>
    </submittedName>
</protein>
<evidence type="ECO:0000313" key="2">
    <source>
        <dbReference type="Proteomes" id="UP000576225"/>
    </source>
</evidence>
<name>A0A848B261_9BACT</name>
<dbReference type="Pfam" id="PF12669">
    <property type="entry name" value="FeoB_associated"/>
    <property type="match status" value="1"/>
</dbReference>
<accession>A0A848B261</accession>
<dbReference type="AlphaFoldDB" id="A0A848B261"/>
<dbReference type="RefSeq" id="WP_168963132.1">
    <property type="nucleotide sequence ID" value="NZ_CALXNT010000105.1"/>
</dbReference>
<evidence type="ECO:0000313" key="1">
    <source>
        <dbReference type="EMBL" id="NMD87830.1"/>
    </source>
</evidence>
<gene>
    <name evidence="1" type="ORF">HF882_14680</name>
</gene>
<comment type="caution">
    <text evidence="1">The sequence shown here is derived from an EMBL/GenBank/DDBJ whole genome shotgun (WGS) entry which is preliminary data.</text>
</comment>
<organism evidence="1 2">
    <name type="scientific">Victivallis vadensis</name>
    <dbReference type="NCBI Taxonomy" id="172901"/>
    <lineage>
        <taxon>Bacteria</taxon>
        <taxon>Pseudomonadati</taxon>
        <taxon>Lentisphaerota</taxon>
        <taxon>Lentisphaeria</taxon>
        <taxon>Victivallales</taxon>
        <taxon>Victivallaceae</taxon>
        <taxon>Victivallis</taxon>
    </lineage>
</organism>
<proteinExistence type="predicted"/>
<reference evidence="1 2" key="1">
    <citation type="submission" date="2020-04" db="EMBL/GenBank/DDBJ databases">
        <authorList>
            <person name="Hitch T.C.A."/>
            <person name="Wylensek D."/>
            <person name="Clavel T."/>
        </authorList>
    </citation>
    <scope>NUCLEOTIDE SEQUENCE [LARGE SCALE GENOMIC DNA]</scope>
    <source>
        <strain evidence="1 2">COR2-253-APC-1A</strain>
    </source>
</reference>